<keyword evidence="3 6" id="KW-1133">Transmembrane helix</keyword>
<organism evidence="8 9">
    <name type="scientific">Diatraea saccharalis</name>
    <name type="common">sugarcane borer</name>
    <dbReference type="NCBI Taxonomy" id="40085"/>
    <lineage>
        <taxon>Eukaryota</taxon>
        <taxon>Metazoa</taxon>
        <taxon>Ecdysozoa</taxon>
        <taxon>Arthropoda</taxon>
        <taxon>Hexapoda</taxon>
        <taxon>Insecta</taxon>
        <taxon>Pterygota</taxon>
        <taxon>Neoptera</taxon>
        <taxon>Endopterygota</taxon>
        <taxon>Lepidoptera</taxon>
        <taxon>Glossata</taxon>
        <taxon>Ditrysia</taxon>
        <taxon>Pyraloidea</taxon>
        <taxon>Crambidae</taxon>
        <taxon>Crambinae</taxon>
        <taxon>Diatraea</taxon>
    </lineage>
</organism>
<dbReference type="Proteomes" id="UP001153714">
    <property type="component" value="Chromosome 12"/>
</dbReference>
<proteinExistence type="predicted"/>
<dbReference type="AlphaFoldDB" id="A0A9N9W6C8"/>
<evidence type="ECO:0000259" key="7">
    <source>
        <dbReference type="Pfam" id="PF06916"/>
    </source>
</evidence>
<accession>A0A9N9W6C8</accession>
<evidence type="ECO:0000256" key="6">
    <source>
        <dbReference type="SAM" id="Phobius"/>
    </source>
</evidence>
<evidence type="ECO:0000313" key="8">
    <source>
        <dbReference type="EMBL" id="CAG9784249.1"/>
    </source>
</evidence>
<evidence type="ECO:0000256" key="4">
    <source>
        <dbReference type="ARBA" id="ARBA00023054"/>
    </source>
</evidence>
<dbReference type="PANTHER" id="PTHR21377:SF1">
    <property type="entry name" value="PROTEIN FAM210A"/>
    <property type="match status" value="1"/>
</dbReference>
<keyword evidence="5 6" id="KW-0472">Membrane</keyword>
<reference evidence="8" key="1">
    <citation type="submission" date="2021-12" db="EMBL/GenBank/DDBJ databases">
        <authorList>
            <person name="King R."/>
        </authorList>
    </citation>
    <scope>NUCLEOTIDE SEQUENCE</scope>
</reference>
<evidence type="ECO:0000313" key="9">
    <source>
        <dbReference type="Proteomes" id="UP001153714"/>
    </source>
</evidence>
<dbReference type="OrthoDB" id="5874039at2759"/>
<evidence type="ECO:0000256" key="2">
    <source>
        <dbReference type="ARBA" id="ARBA00022692"/>
    </source>
</evidence>
<comment type="subcellular location">
    <subcellularLocation>
        <location evidence="1">Membrane</location>
        <topology evidence="1">Single-pass membrane protein</topology>
    </subcellularLocation>
</comment>
<keyword evidence="9" id="KW-1185">Reference proteome</keyword>
<dbReference type="InterPro" id="IPR009688">
    <property type="entry name" value="FAM210A/B-like_dom"/>
</dbReference>
<dbReference type="InterPro" id="IPR045866">
    <property type="entry name" value="FAM210A/B-like"/>
</dbReference>
<dbReference type="GO" id="GO:0016020">
    <property type="term" value="C:membrane"/>
    <property type="evidence" value="ECO:0007669"/>
    <property type="project" value="UniProtKB-SubCell"/>
</dbReference>
<gene>
    <name evidence="8" type="ORF">DIATSA_LOCUS2353</name>
</gene>
<dbReference type="GO" id="GO:0005739">
    <property type="term" value="C:mitochondrion"/>
    <property type="evidence" value="ECO:0007669"/>
    <property type="project" value="TreeGrafter"/>
</dbReference>
<sequence length="250" mass="29125">MSLTYRLFCRNYNYISNLTKPVKSGIARSHNHSLRYFTCTSYRNITINKPILDISPIKSVSVSLKQFSTQNETSKSSSEPEEKKPGLIQKFKQMYRDYWYVLVPVHMATSAIWFGGFYYAVRSGFDVLGMLEAWGVKESLIAPLRDSSAGYFALAFALYKIATPLRYAVTVGGTTFAINKLTAVGWIRPVPSRERIKEMFQEKKDNLQDRFIESKQHYQSQIKEKRNHMMDEMRRYKTEMRNMKDKVKKA</sequence>
<evidence type="ECO:0000256" key="1">
    <source>
        <dbReference type="ARBA" id="ARBA00004167"/>
    </source>
</evidence>
<keyword evidence="2 6" id="KW-0812">Transmembrane</keyword>
<dbReference type="EMBL" id="OU893343">
    <property type="protein sequence ID" value="CAG9784249.1"/>
    <property type="molecule type" value="Genomic_DNA"/>
</dbReference>
<dbReference type="PANTHER" id="PTHR21377">
    <property type="entry name" value="PROTEIN FAM210B, MITOCHONDRIAL"/>
    <property type="match status" value="1"/>
</dbReference>
<evidence type="ECO:0000256" key="5">
    <source>
        <dbReference type="ARBA" id="ARBA00023136"/>
    </source>
</evidence>
<dbReference type="Pfam" id="PF06916">
    <property type="entry name" value="FAM210A-B_dom"/>
    <property type="match status" value="1"/>
</dbReference>
<feature type="transmembrane region" description="Helical" evidence="6">
    <location>
        <begin position="98"/>
        <end position="120"/>
    </location>
</feature>
<protein>
    <recommendedName>
        <fullName evidence="7">DUF1279 domain-containing protein</fullName>
    </recommendedName>
</protein>
<keyword evidence="4" id="KW-0175">Coiled coil</keyword>
<feature type="domain" description="DUF1279" evidence="7">
    <location>
        <begin position="89"/>
        <end position="175"/>
    </location>
</feature>
<reference evidence="8" key="2">
    <citation type="submission" date="2022-10" db="EMBL/GenBank/DDBJ databases">
        <authorList>
            <consortium name="ENA_rothamsted_submissions"/>
            <consortium name="culmorum"/>
            <person name="King R."/>
        </authorList>
    </citation>
    <scope>NUCLEOTIDE SEQUENCE</scope>
</reference>
<name>A0A9N9W6C8_9NEOP</name>
<evidence type="ECO:0000256" key="3">
    <source>
        <dbReference type="ARBA" id="ARBA00022989"/>
    </source>
</evidence>